<organism evidence="1 2">
    <name type="scientific">Evansella vedderi</name>
    <dbReference type="NCBI Taxonomy" id="38282"/>
    <lineage>
        <taxon>Bacteria</taxon>
        <taxon>Bacillati</taxon>
        <taxon>Bacillota</taxon>
        <taxon>Bacilli</taxon>
        <taxon>Bacillales</taxon>
        <taxon>Bacillaceae</taxon>
        <taxon>Evansella</taxon>
    </lineage>
</organism>
<evidence type="ECO:0008006" key="3">
    <source>
        <dbReference type="Google" id="ProtNLM"/>
    </source>
</evidence>
<dbReference type="RefSeq" id="WP_307329047.1">
    <property type="nucleotide sequence ID" value="NZ_JAUSUG010000018.1"/>
</dbReference>
<evidence type="ECO:0000313" key="2">
    <source>
        <dbReference type="Proteomes" id="UP001230005"/>
    </source>
</evidence>
<dbReference type="Proteomes" id="UP001230005">
    <property type="component" value="Unassembled WGS sequence"/>
</dbReference>
<accession>A0ABT9ZZE9</accession>
<keyword evidence="2" id="KW-1185">Reference proteome</keyword>
<protein>
    <recommendedName>
        <fullName evidence="3">SIR2-like domain-containing protein</fullName>
    </recommendedName>
</protein>
<sequence>MGNICMLVGNGFTIDFSEKVGLNPSQPLSKFENEGISYSHFLPKLPAIREELFPLAKGEKNDYLAIEKFMGSPSYNWDKDCQLRRFLSLSYATLQLQLEHHNISQWHWTKWFREHRDELGMFVSFNYDLLLEKSLKVAGVRYYRTGSDEEPVGVPIVKPHGSIDFDIDSDHRSSERWEYTTALLDEGKVETVPKQEWLEPRFEADIIPPHKENYQRSLRWVKEGIATFKEAAGEFDTFIIVGHSYNEADRQEIDQYLENLHPGTRIEIVDPEPNKLLVAKINALGLELHRAGDQ</sequence>
<proteinExistence type="predicted"/>
<name>A0ABT9ZZE9_9BACI</name>
<comment type="caution">
    <text evidence="1">The sequence shown here is derived from an EMBL/GenBank/DDBJ whole genome shotgun (WGS) entry which is preliminary data.</text>
</comment>
<evidence type="ECO:0000313" key="1">
    <source>
        <dbReference type="EMBL" id="MDQ0256620.1"/>
    </source>
</evidence>
<dbReference type="EMBL" id="JAUSUG010000018">
    <property type="protein sequence ID" value="MDQ0256620.1"/>
    <property type="molecule type" value="Genomic_DNA"/>
</dbReference>
<gene>
    <name evidence="1" type="ORF">J2S74_004042</name>
</gene>
<reference evidence="1 2" key="1">
    <citation type="submission" date="2023-07" db="EMBL/GenBank/DDBJ databases">
        <title>Genomic Encyclopedia of Type Strains, Phase IV (KMG-IV): sequencing the most valuable type-strain genomes for metagenomic binning, comparative biology and taxonomic classification.</title>
        <authorList>
            <person name="Goeker M."/>
        </authorList>
    </citation>
    <scope>NUCLEOTIDE SEQUENCE [LARGE SCALE GENOMIC DNA]</scope>
    <source>
        <strain evidence="1 2">DSM 9768</strain>
    </source>
</reference>